<evidence type="ECO:0000313" key="14">
    <source>
        <dbReference type="Proteomes" id="UP000749320"/>
    </source>
</evidence>
<dbReference type="PANTHER" id="PTHR11264">
    <property type="entry name" value="URACIL-DNA GLYCOSYLASE"/>
    <property type="match status" value="1"/>
</dbReference>
<dbReference type="FunFam" id="3.40.470.10:FF:000001">
    <property type="entry name" value="Uracil-DNA glycosylase"/>
    <property type="match status" value="1"/>
</dbReference>
<reference evidence="13" key="2">
    <citation type="submission" date="2021-09" db="EMBL/GenBank/DDBJ databases">
        <authorList>
            <person name="Gilroy R."/>
        </authorList>
    </citation>
    <scope>NUCLEOTIDE SEQUENCE</scope>
    <source>
        <strain evidence="13">CHK193-16274</strain>
    </source>
</reference>
<sequence length="219" mass="25216">MRFKDIVAVEFEQDYYKKLHNYVENEYLHKTIFPPRQNIFRALNLCDYEDVKVVILGQDPYHELHQANGLAFSVYPGVKIPPSLVNIYKELKDDVNTLIPNHGDLTKWAKQGVLLLNNVLTVEEGKANSHAGIGWEIFTLNIVKALNKREKPMVFILWGNNARSKKQYIDTSRHLVLESAHPSPLSAHRGFFGSKPFSKANDFLIKNNMTPIDWQIENV</sequence>
<evidence type="ECO:0000256" key="1">
    <source>
        <dbReference type="ARBA" id="ARBA00001400"/>
    </source>
</evidence>
<keyword evidence="13" id="KW-0326">Glycosidase</keyword>
<organism evidence="13 14">
    <name type="scientific">Thomasclavelia spiroformis</name>
    <dbReference type="NCBI Taxonomy" id="29348"/>
    <lineage>
        <taxon>Bacteria</taxon>
        <taxon>Bacillati</taxon>
        <taxon>Bacillota</taxon>
        <taxon>Erysipelotrichia</taxon>
        <taxon>Erysipelotrichales</taxon>
        <taxon>Coprobacillaceae</taxon>
        <taxon>Thomasclavelia</taxon>
    </lineage>
</organism>
<comment type="caution">
    <text evidence="13">The sequence shown here is derived from an EMBL/GenBank/DDBJ whole genome shotgun (WGS) entry which is preliminary data.</text>
</comment>
<dbReference type="NCBIfam" id="NF003588">
    <property type="entry name" value="PRK05254.1-1"/>
    <property type="match status" value="1"/>
</dbReference>
<keyword evidence="9" id="KW-0963">Cytoplasm</keyword>
<evidence type="ECO:0000256" key="4">
    <source>
        <dbReference type="ARBA" id="ARBA00012030"/>
    </source>
</evidence>
<comment type="similarity">
    <text evidence="3 9 11">Belongs to the uracil-DNA glycosylase (UDG) superfamily. UNG family.</text>
</comment>
<proteinExistence type="inferred from homology"/>
<keyword evidence="6 9" id="KW-0227">DNA damage</keyword>
<evidence type="ECO:0000256" key="6">
    <source>
        <dbReference type="ARBA" id="ARBA00022763"/>
    </source>
</evidence>
<evidence type="ECO:0000256" key="8">
    <source>
        <dbReference type="ARBA" id="ARBA00023204"/>
    </source>
</evidence>
<dbReference type="SUPFAM" id="SSF52141">
    <property type="entry name" value="Uracil-DNA glycosylase-like"/>
    <property type="match status" value="1"/>
</dbReference>
<evidence type="ECO:0000256" key="2">
    <source>
        <dbReference type="ARBA" id="ARBA00002631"/>
    </source>
</evidence>
<reference evidence="13" key="1">
    <citation type="journal article" date="2021" name="PeerJ">
        <title>Extensive microbial diversity within the chicken gut microbiome revealed by metagenomics and culture.</title>
        <authorList>
            <person name="Gilroy R."/>
            <person name="Ravi A."/>
            <person name="Getino M."/>
            <person name="Pursley I."/>
            <person name="Horton D.L."/>
            <person name="Alikhan N.F."/>
            <person name="Baker D."/>
            <person name="Gharbi K."/>
            <person name="Hall N."/>
            <person name="Watson M."/>
            <person name="Adriaenssens E.M."/>
            <person name="Foster-Nyarko E."/>
            <person name="Jarju S."/>
            <person name="Secka A."/>
            <person name="Antonio M."/>
            <person name="Oren A."/>
            <person name="Chaudhuri R.R."/>
            <person name="La Ragione R."/>
            <person name="Hildebrand F."/>
            <person name="Pallen M.J."/>
        </authorList>
    </citation>
    <scope>NUCLEOTIDE SEQUENCE</scope>
    <source>
        <strain evidence="13">CHK193-16274</strain>
    </source>
</reference>
<dbReference type="GO" id="GO:0097510">
    <property type="term" value="P:base-excision repair, AP site formation via deaminated base removal"/>
    <property type="evidence" value="ECO:0007669"/>
    <property type="project" value="TreeGrafter"/>
</dbReference>
<dbReference type="PANTHER" id="PTHR11264:SF0">
    <property type="entry name" value="URACIL-DNA GLYCOSYLASE"/>
    <property type="match status" value="1"/>
</dbReference>
<feature type="domain" description="Uracil-DNA glycosylase-like" evidence="12">
    <location>
        <begin position="44"/>
        <end position="204"/>
    </location>
</feature>
<comment type="catalytic activity">
    <reaction evidence="1 9 11">
        <text>Hydrolyzes single-stranded DNA or mismatched double-stranded DNA and polynucleotides, releasing free uracil.</text>
        <dbReference type="EC" id="3.2.2.27"/>
    </reaction>
</comment>
<dbReference type="InterPro" id="IPR005122">
    <property type="entry name" value="Uracil-DNA_glycosylase-like"/>
</dbReference>
<protein>
    <recommendedName>
        <fullName evidence="5 9">Uracil-DNA glycosylase</fullName>
        <shortName evidence="9">UDG</shortName>
        <ecNumber evidence="4 9">3.2.2.27</ecNumber>
    </recommendedName>
</protein>
<dbReference type="NCBIfam" id="NF003592">
    <property type="entry name" value="PRK05254.1-5"/>
    <property type="match status" value="1"/>
</dbReference>
<evidence type="ECO:0000313" key="13">
    <source>
        <dbReference type="EMBL" id="HJF41537.1"/>
    </source>
</evidence>
<evidence type="ECO:0000256" key="7">
    <source>
        <dbReference type="ARBA" id="ARBA00022801"/>
    </source>
</evidence>
<dbReference type="Proteomes" id="UP000749320">
    <property type="component" value="Unassembled WGS sequence"/>
</dbReference>
<dbReference type="EMBL" id="DYWV01000391">
    <property type="protein sequence ID" value="HJF41537.1"/>
    <property type="molecule type" value="Genomic_DNA"/>
</dbReference>
<dbReference type="HAMAP" id="MF_00148">
    <property type="entry name" value="UDG"/>
    <property type="match status" value="1"/>
</dbReference>
<keyword evidence="7 9" id="KW-0378">Hydrolase</keyword>
<dbReference type="SMART" id="SM00987">
    <property type="entry name" value="UreE_C"/>
    <property type="match status" value="1"/>
</dbReference>
<dbReference type="GO" id="GO:0005737">
    <property type="term" value="C:cytoplasm"/>
    <property type="evidence" value="ECO:0007669"/>
    <property type="project" value="UniProtKB-SubCell"/>
</dbReference>
<evidence type="ECO:0000256" key="11">
    <source>
        <dbReference type="RuleBase" id="RU003780"/>
    </source>
</evidence>
<dbReference type="GO" id="GO:0004844">
    <property type="term" value="F:uracil DNA N-glycosylase activity"/>
    <property type="evidence" value="ECO:0007669"/>
    <property type="project" value="UniProtKB-UniRule"/>
</dbReference>
<dbReference type="CDD" id="cd10027">
    <property type="entry name" value="UDG-F1-like"/>
    <property type="match status" value="1"/>
</dbReference>
<dbReference type="Pfam" id="PF03167">
    <property type="entry name" value="UDG"/>
    <property type="match status" value="1"/>
</dbReference>
<dbReference type="AlphaFoldDB" id="A0A921GDN7"/>
<comment type="function">
    <text evidence="2 9 11">Excises uracil residues from the DNA which can arise as a result of misincorporation of dUMP residues by DNA polymerase or due to deamination of cytosine.</text>
</comment>
<dbReference type="PROSITE" id="PS00130">
    <property type="entry name" value="U_DNA_GLYCOSYLASE"/>
    <property type="match status" value="1"/>
</dbReference>
<evidence type="ECO:0000256" key="9">
    <source>
        <dbReference type="HAMAP-Rule" id="MF_00148"/>
    </source>
</evidence>
<dbReference type="InterPro" id="IPR036895">
    <property type="entry name" value="Uracil-DNA_glycosylase-like_sf"/>
</dbReference>
<evidence type="ECO:0000256" key="3">
    <source>
        <dbReference type="ARBA" id="ARBA00008184"/>
    </source>
</evidence>
<dbReference type="NCBIfam" id="TIGR00628">
    <property type="entry name" value="ung"/>
    <property type="match status" value="1"/>
</dbReference>
<dbReference type="SMART" id="SM00986">
    <property type="entry name" value="UDG"/>
    <property type="match status" value="1"/>
</dbReference>
<evidence type="ECO:0000259" key="12">
    <source>
        <dbReference type="SMART" id="SM00986"/>
    </source>
</evidence>
<dbReference type="NCBIfam" id="NF003589">
    <property type="entry name" value="PRK05254.1-2"/>
    <property type="match status" value="1"/>
</dbReference>
<accession>A0A921GDN7</accession>
<evidence type="ECO:0000256" key="10">
    <source>
        <dbReference type="PROSITE-ProRule" id="PRU10072"/>
    </source>
</evidence>
<dbReference type="InterPro" id="IPR002043">
    <property type="entry name" value="UDG_fam1"/>
</dbReference>
<keyword evidence="8 9" id="KW-0234">DNA repair</keyword>
<comment type="subcellular location">
    <subcellularLocation>
        <location evidence="9">Cytoplasm</location>
    </subcellularLocation>
</comment>
<dbReference type="EC" id="3.2.2.27" evidence="4 9"/>
<dbReference type="RefSeq" id="WP_191375763.1">
    <property type="nucleotide sequence ID" value="NZ_CAJFOD010000008.1"/>
</dbReference>
<feature type="active site" description="Proton acceptor" evidence="9 10">
    <location>
        <position position="59"/>
    </location>
</feature>
<dbReference type="Gene3D" id="3.40.470.10">
    <property type="entry name" value="Uracil-DNA glycosylase-like domain"/>
    <property type="match status" value="1"/>
</dbReference>
<name>A0A921GDN7_9FIRM</name>
<gene>
    <name evidence="9" type="primary">ung</name>
    <name evidence="13" type="ORF">K8V91_11495</name>
</gene>
<evidence type="ECO:0000256" key="5">
    <source>
        <dbReference type="ARBA" id="ARBA00018429"/>
    </source>
</evidence>
<dbReference type="InterPro" id="IPR018085">
    <property type="entry name" value="Ura-DNA_Glyclase_AS"/>
</dbReference>
<dbReference type="NCBIfam" id="NF003591">
    <property type="entry name" value="PRK05254.1-4"/>
    <property type="match status" value="1"/>
</dbReference>